<feature type="transmembrane region" description="Helical" evidence="7">
    <location>
        <begin position="376"/>
        <end position="406"/>
    </location>
</feature>
<comment type="subcellular location">
    <subcellularLocation>
        <location evidence="1">Cell membrane</location>
        <topology evidence="1">Multi-pass membrane protein</topology>
    </subcellularLocation>
</comment>
<evidence type="ECO:0000256" key="7">
    <source>
        <dbReference type="SAM" id="Phobius"/>
    </source>
</evidence>
<name>A0A2W7RDN6_9RHOB</name>
<feature type="transmembrane region" description="Helical" evidence="7">
    <location>
        <begin position="160"/>
        <end position="183"/>
    </location>
</feature>
<keyword evidence="6 7" id="KW-0472">Membrane</keyword>
<dbReference type="RefSeq" id="WP_211314585.1">
    <property type="nucleotide sequence ID" value="NZ_QKZS01000002.1"/>
</dbReference>
<feature type="transmembrane region" description="Helical" evidence="7">
    <location>
        <begin position="95"/>
        <end position="118"/>
    </location>
</feature>
<evidence type="ECO:0000256" key="6">
    <source>
        <dbReference type="ARBA" id="ARBA00023136"/>
    </source>
</evidence>
<dbReference type="Proteomes" id="UP000249538">
    <property type="component" value="Unassembled WGS sequence"/>
</dbReference>
<evidence type="ECO:0000256" key="3">
    <source>
        <dbReference type="ARBA" id="ARBA00022475"/>
    </source>
</evidence>
<dbReference type="PANTHER" id="PTHR30250:SF10">
    <property type="entry name" value="LIPOPOLYSACCHARIDE BIOSYNTHESIS PROTEIN WZXC"/>
    <property type="match status" value="1"/>
</dbReference>
<proteinExistence type="inferred from homology"/>
<evidence type="ECO:0000313" key="9">
    <source>
        <dbReference type="Proteomes" id="UP000249538"/>
    </source>
</evidence>
<dbReference type="GO" id="GO:0005886">
    <property type="term" value="C:plasma membrane"/>
    <property type="evidence" value="ECO:0007669"/>
    <property type="project" value="UniProtKB-SubCell"/>
</dbReference>
<comment type="similarity">
    <text evidence="2">Belongs to the polysaccharide synthase family.</text>
</comment>
<protein>
    <submittedName>
        <fullName evidence="8">O-antigen/teichoic acid export membrane protein</fullName>
    </submittedName>
</protein>
<feature type="transmembrane region" description="Helical" evidence="7">
    <location>
        <begin position="30"/>
        <end position="51"/>
    </location>
</feature>
<evidence type="ECO:0000256" key="1">
    <source>
        <dbReference type="ARBA" id="ARBA00004651"/>
    </source>
</evidence>
<feature type="transmembrane region" description="Helical" evidence="7">
    <location>
        <begin position="130"/>
        <end position="148"/>
    </location>
</feature>
<evidence type="ECO:0000256" key="5">
    <source>
        <dbReference type="ARBA" id="ARBA00022989"/>
    </source>
</evidence>
<feature type="transmembrane region" description="Helical" evidence="7">
    <location>
        <begin position="426"/>
        <end position="447"/>
    </location>
</feature>
<dbReference type="AlphaFoldDB" id="A0A2W7RDN6"/>
<sequence>MTAAESMAPTDAPKKPDDLKKKTATAMLWSVLRAGWVNIATFVLFVVLARLLGPTEFGIFALASLFVEFTRIAASAGMGDAVIRQLDLDESFADTAFWTTLGLSSAMGAVAFAAAPYYAALVQEENVTAVVRWLAVLLPLSTLGTVHAARMAREFRHKHLALQSVAASLVSGLVAVAAAYAGWGIWALVVQSAVSAVITVGLAWAMYRWVPRFRFSWAQLKPVLLFNLSMVLTQLMWMMLVRVQDIFISRWYGPTAVGAYRIAWRLIELLGQSVLAPIGQVSLVTLSRLQDDRERFGRTYNRMMAVAGIFVFPLLLGFGALAHEFIPLVFSPQWAESSDIAMVLVLMAVPFVTNFFAGPALAAVNRAGQIVAVAALQLAATVLLTWLLVPFGLVAVAAAYVARAYLTMPYQQWVLMKHGGVSPLSTLKMLLPPLVSSVVMAVAVWLAKPHLLMATGPGWSLIGASVALGAALYALLLLLLARTMLRPLFDLLRSLVKKS</sequence>
<dbReference type="InterPro" id="IPR050833">
    <property type="entry name" value="Poly_Biosynth_Transport"/>
</dbReference>
<keyword evidence="4 7" id="KW-0812">Transmembrane</keyword>
<feature type="transmembrane region" description="Helical" evidence="7">
    <location>
        <begin position="340"/>
        <end position="364"/>
    </location>
</feature>
<comment type="caution">
    <text evidence="8">The sequence shown here is derived from an EMBL/GenBank/DDBJ whole genome shotgun (WGS) entry which is preliminary data.</text>
</comment>
<evidence type="ECO:0000256" key="4">
    <source>
        <dbReference type="ARBA" id="ARBA00022692"/>
    </source>
</evidence>
<keyword evidence="5 7" id="KW-1133">Transmembrane helix</keyword>
<organism evidence="8 9">
    <name type="scientific">Cereibacter changlensis</name>
    <dbReference type="NCBI Taxonomy" id="402884"/>
    <lineage>
        <taxon>Bacteria</taxon>
        <taxon>Pseudomonadati</taxon>
        <taxon>Pseudomonadota</taxon>
        <taxon>Alphaproteobacteria</taxon>
        <taxon>Rhodobacterales</taxon>
        <taxon>Paracoccaceae</taxon>
        <taxon>Cereibacter</taxon>
    </lineage>
</organism>
<keyword evidence="3" id="KW-1003">Cell membrane</keyword>
<gene>
    <name evidence="8" type="ORF">LX76_00787</name>
</gene>
<evidence type="ECO:0000256" key="2">
    <source>
        <dbReference type="ARBA" id="ARBA00007430"/>
    </source>
</evidence>
<feature type="transmembrane region" description="Helical" evidence="7">
    <location>
        <begin position="222"/>
        <end position="242"/>
    </location>
</feature>
<evidence type="ECO:0000313" key="8">
    <source>
        <dbReference type="EMBL" id="PZX57246.1"/>
    </source>
</evidence>
<dbReference type="PANTHER" id="PTHR30250">
    <property type="entry name" value="PST FAMILY PREDICTED COLANIC ACID TRANSPORTER"/>
    <property type="match status" value="1"/>
</dbReference>
<dbReference type="Pfam" id="PF13440">
    <property type="entry name" value="Polysacc_synt_3"/>
    <property type="match status" value="1"/>
</dbReference>
<dbReference type="CDD" id="cd13127">
    <property type="entry name" value="MATE_tuaB_like"/>
    <property type="match status" value="1"/>
</dbReference>
<accession>A0A2W7RDN6</accession>
<reference evidence="8 9" key="1">
    <citation type="submission" date="2018-06" db="EMBL/GenBank/DDBJ databases">
        <title>Genomic Encyclopedia of Archaeal and Bacterial Type Strains, Phase II (KMG-II): from individual species to whole genera.</title>
        <authorList>
            <person name="Goeker M."/>
        </authorList>
    </citation>
    <scope>NUCLEOTIDE SEQUENCE [LARGE SCALE GENOMIC DNA]</scope>
    <source>
        <strain evidence="8 9">DSM 18774</strain>
    </source>
</reference>
<feature type="transmembrane region" description="Helical" evidence="7">
    <location>
        <begin position="189"/>
        <end position="210"/>
    </location>
</feature>
<dbReference type="EMBL" id="QKZS01000002">
    <property type="protein sequence ID" value="PZX57246.1"/>
    <property type="molecule type" value="Genomic_DNA"/>
</dbReference>
<feature type="transmembrane region" description="Helical" evidence="7">
    <location>
        <begin position="459"/>
        <end position="481"/>
    </location>
</feature>
<feature type="transmembrane region" description="Helical" evidence="7">
    <location>
        <begin position="305"/>
        <end position="328"/>
    </location>
</feature>